<feature type="domain" description="SAM" evidence="1">
    <location>
        <begin position="455"/>
        <end position="508"/>
    </location>
</feature>
<dbReference type="InterPro" id="IPR013761">
    <property type="entry name" value="SAM/pointed_sf"/>
</dbReference>
<proteinExistence type="predicted"/>
<evidence type="ECO:0000313" key="3">
    <source>
        <dbReference type="Proteomes" id="UP000683360"/>
    </source>
</evidence>
<dbReference type="InterPro" id="IPR052281">
    <property type="entry name" value="GAREM"/>
</dbReference>
<evidence type="ECO:0000313" key="2">
    <source>
        <dbReference type="EMBL" id="CAG2195254.1"/>
    </source>
</evidence>
<evidence type="ECO:0000259" key="1">
    <source>
        <dbReference type="Pfam" id="PF07647"/>
    </source>
</evidence>
<dbReference type="PANTHER" id="PTHR14454:SF11">
    <property type="entry name" value="SERRANO, ISOFORM F"/>
    <property type="match status" value="1"/>
</dbReference>
<dbReference type="Gene3D" id="1.10.150.50">
    <property type="entry name" value="Transcription Factor, Ets-1"/>
    <property type="match status" value="1"/>
</dbReference>
<name>A0A8S3QL81_MYTED</name>
<sequence>MKQLMTRNPEVIKMFYETTCHEYSVGSFIDKYQNDMPQLVMVKHGYQGETGNDTLDTGQVLRIHGVYKQTRILAIVKKDSNRCFGYGDISVSIPQHCNIPVYLIKRNNTVKCSALLHEVIAKHKLPVEVKCDTTEEPEITLKGRRVRLTGDIRLKLTQECDLKFMYGNPVNKGQLYRNVISIPYHMTGLTLTAITGLENGNQDYWASILHSMTYTADNYIKFEGKMGGNDFVTFSTSATTATMEYDFIGTNKSDMTLHKTKDPTYVSTKSTIQDEHFYEEIPADSVKSEQLNVSNRTIVSSEDSEISEIANLPYENLNKRSMSNSAIGSSGNGVSSKVSSEDNEITEISNFQYENLDKLSISNRKIVSSENGDVTEISNFPYENLNKPSTVVKSDSDDLQTLATTTTKDLAFENQEYQNTPKSESTNSCFETKKLLDKTSPRINIVNTISCPPDVENLSVQELGQYLHVLNLGKHEETLSEALIDGSLIKDLDEKILREEFGFTRFEAIKLMKFARNGYLPKTSQETFL</sequence>
<dbReference type="AlphaFoldDB" id="A0A8S3QL81"/>
<dbReference type="Proteomes" id="UP000683360">
    <property type="component" value="Unassembled WGS sequence"/>
</dbReference>
<dbReference type="InterPro" id="IPR001660">
    <property type="entry name" value="SAM"/>
</dbReference>
<dbReference type="OrthoDB" id="6158441at2759"/>
<protein>
    <recommendedName>
        <fullName evidence="1">SAM domain-containing protein</fullName>
    </recommendedName>
</protein>
<comment type="caution">
    <text evidence="2">The sequence shown here is derived from an EMBL/GenBank/DDBJ whole genome shotgun (WGS) entry which is preliminary data.</text>
</comment>
<reference evidence="2" key="1">
    <citation type="submission" date="2021-03" db="EMBL/GenBank/DDBJ databases">
        <authorList>
            <person name="Bekaert M."/>
        </authorList>
    </citation>
    <scope>NUCLEOTIDE SEQUENCE</scope>
</reference>
<accession>A0A8S3QL81</accession>
<dbReference type="EMBL" id="CAJPWZ010000511">
    <property type="protein sequence ID" value="CAG2195254.1"/>
    <property type="molecule type" value="Genomic_DNA"/>
</dbReference>
<dbReference type="Pfam" id="PF07647">
    <property type="entry name" value="SAM_2"/>
    <property type="match status" value="1"/>
</dbReference>
<gene>
    <name evidence="2" type="ORF">MEDL_10214</name>
</gene>
<keyword evidence="3" id="KW-1185">Reference proteome</keyword>
<dbReference type="PANTHER" id="PTHR14454">
    <property type="entry name" value="GRB2-ASSOCIATED AND REGULATOR OF MAPK PROTEIN FAMILY MEMBER"/>
    <property type="match status" value="1"/>
</dbReference>
<dbReference type="SUPFAM" id="SSF47769">
    <property type="entry name" value="SAM/Pointed domain"/>
    <property type="match status" value="1"/>
</dbReference>
<organism evidence="2 3">
    <name type="scientific">Mytilus edulis</name>
    <name type="common">Blue mussel</name>
    <dbReference type="NCBI Taxonomy" id="6550"/>
    <lineage>
        <taxon>Eukaryota</taxon>
        <taxon>Metazoa</taxon>
        <taxon>Spiralia</taxon>
        <taxon>Lophotrochozoa</taxon>
        <taxon>Mollusca</taxon>
        <taxon>Bivalvia</taxon>
        <taxon>Autobranchia</taxon>
        <taxon>Pteriomorphia</taxon>
        <taxon>Mytilida</taxon>
        <taxon>Mytiloidea</taxon>
        <taxon>Mytilidae</taxon>
        <taxon>Mytilinae</taxon>
        <taxon>Mytilus</taxon>
    </lineage>
</organism>